<gene>
    <name evidence="1" type="ORF">PPRIM_AZ9-3.1.T0290153</name>
</gene>
<protein>
    <submittedName>
        <fullName evidence="1">Uncharacterized protein</fullName>
    </submittedName>
</protein>
<keyword evidence="2" id="KW-1185">Reference proteome</keyword>
<reference evidence="1" key="1">
    <citation type="submission" date="2021-01" db="EMBL/GenBank/DDBJ databases">
        <authorList>
            <consortium name="Genoscope - CEA"/>
            <person name="William W."/>
        </authorList>
    </citation>
    <scope>NUCLEOTIDE SEQUENCE</scope>
</reference>
<dbReference type="AlphaFoldDB" id="A0A8S1KWB2"/>
<dbReference type="OMA" id="RLITQYE"/>
<sequence>MNQSAPKRSSSFGKSFNFPFEISSKESNRSIYLTETKTKKIDRSINVPLNSWRELSLIELLNEAIELLQENKSNIIDQQKFKRLITQYENFKQTNEKKQMLFQKRSKIIKSNIENIISSQNDFQNYLQGVKKL</sequence>
<proteinExistence type="predicted"/>
<dbReference type="EMBL" id="CAJJDM010000028">
    <property type="protein sequence ID" value="CAD8059760.1"/>
    <property type="molecule type" value="Genomic_DNA"/>
</dbReference>
<dbReference type="Proteomes" id="UP000688137">
    <property type="component" value="Unassembled WGS sequence"/>
</dbReference>
<evidence type="ECO:0000313" key="2">
    <source>
        <dbReference type="Proteomes" id="UP000688137"/>
    </source>
</evidence>
<accession>A0A8S1KWB2</accession>
<comment type="caution">
    <text evidence="1">The sequence shown here is derived from an EMBL/GenBank/DDBJ whole genome shotgun (WGS) entry which is preliminary data.</text>
</comment>
<organism evidence="1 2">
    <name type="scientific">Paramecium primaurelia</name>
    <dbReference type="NCBI Taxonomy" id="5886"/>
    <lineage>
        <taxon>Eukaryota</taxon>
        <taxon>Sar</taxon>
        <taxon>Alveolata</taxon>
        <taxon>Ciliophora</taxon>
        <taxon>Intramacronucleata</taxon>
        <taxon>Oligohymenophorea</taxon>
        <taxon>Peniculida</taxon>
        <taxon>Parameciidae</taxon>
        <taxon>Paramecium</taxon>
    </lineage>
</organism>
<name>A0A8S1KWB2_PARPR</name>
<evidence type="ECO:0000313" key="1">
    <source>
        <dbReference type="EMBL" id="CAD8059760.1"/>
    </source>
</evidence>